<evidence type="ECO:0000259" key="1">
    <source>
        <dbReference type="Pfam" id="PF13472"/>
    </source>
</evidence>
<keyword evidence="4" id="KW-1185">Reference proteome</keyword>
<reference evidence="3" key="1">
    <citation type="submission" date="2022-07" db="EMBL/GenBank/DDBJ databases">
        <title>Phylogenomic reconstructions and comparative analyses of Kickxellomycotina fungi.</title>
        <authorList>
            <person name="Reynolds N.K."/>
            <person name="Stajich J.E."/>
            <person name="Barry K."/>
            <person name="Grigoriev I.V."/>
            <person name="Crous P."/>
            <person name="Smith M.E."/>
        </authorList>
    </citation>
    <scope>NUCLEOTIDE SEQUENCE</scope>
    <source>
        <strain evidence="3">NBRC 100468</strain>
    </source>
</reference>
<dbReference type="AlphaFoldDB" id="A0A9W7ZYU6"/>
<comment type="caution">
    <text evidence="3">The sequence shown here is derived from an EMBL/GenBank/DDBJ whole genome shotgun (WGS) entry which is preliminary data.</text>
</comment>
<organism evidence="3 4">
    <name type="scientific">Mycoemilia scoparia</name>
    <dbReference type="NCBI Taxonomy" id="417184"/>
    <lineage>
        <taxon>Eukaryota</taxon>
        <taxon>Fungi</taxon>
        <taxon>Fungi incertae sedis</taxon>
        <taxon>Zoopagomycota</taxon>
        <taxon>Kickxellomycotina</taxon>
        <taxon>Kickxellomycetes</taxon>
        <taxon>Kickxellales</taxon>
        <taxon>Kickxellaceae</taxon>
        <taxon>Mycoemilia</taxon>
    </lineage>
</organism>
<accession>A0A9W7ZYU6</accession>
<dbReference type="PANTHER" id="PTHR14209">
    <property type="entry name" value="ISOAMYL ACETATE-HYDROLYZING ESTERASE 1"/>
    <property type="match status" value="1"/>
</dbReference>
<sequence length="325" mass="36165">MKFFCSNKSSSSSATTMTSLFGSVMRAVVMCFVVSALLTTSVFNPDGSVAMAKPVSSPDASKASSSHFVANCTRTDSLYVRDAIINFGDSITRYGFNNTRHGYSGVMANSYLQKLDILGRGYSGYNSTKGLELLPYVIPNKKYYKKKPCFGNVRLLTLFFGTNDAVLPGFPQHIEIPDYLKNMEAMVNMVRDPKSEFYHPDTRILFIAPGPVHVGMWNRQVGSTGQLDLIDSRDNNYVKQYCQALVDLGKKLNIPTVDSWNLIMDQINNLPSDVRNGEWNGFDRFFVDGLHPNDLGNDIIFNNVMSLISKYYPEIAPAKLGSAFP</sequence>
<evidence type="ECO:0000313" key="2">
    <source>
        <dbReference type="EMBL" id="KAJ1915553.1"/>
    </source>
</evidence>
<dbReference type="Proteomes" id="UP001150538">
    <property type="component" value="Unassembled WGS sequence"/>
</dbReference>
<dbReference type="Pfam" id="PF13472">
    <property type="entry name" value="Lipase_GDSL_2"/>
    <property type="match status" value="1"/>
</dbReference>
<dbReference type="OrthoDB" id="671439at2759"/>
<protein>
    <submittedName>
        <fullName evidence="3">Isoamyl acetate-hydrolyzing esterase</fullName>
    </submittedName>
</protein>
<dbReference type="SUPFAM" id="SSF52266">
    <property type="entry name" value="SGNH hydrolase"/>
    <property type="match status" value="1"/>
</dbReference>
<dbReference type="InterPro" id="IPR036514">
    <property type="entry name" value="SGNH_hydro_sf"/>
</dbReference>
<name>A0A9W7ZYU6_9FUNG</name>
<dbReference type="InterPro" id="IPR045136">
    <property type="entry name" value="Iah1-like"/>
</dbReference>
<dbReference type="EMBL" id="JANBPU010000141">
    <property type="protein sequence ID" value="KAJ1915553.1"/>
    <property type="molecule type" value="Genomic_DNA"/>
</dbReference>
<dbReference type="PANTHER" id="PTHR14209:SF19">
    <property type="entry name" value="ISOAMYL ACETATE-HYDROLYZING ESTERASE 1 HOMOLOG"/>
    <property type="match status" value="1"/>
</dbReference>
<feature type="domain" description="SGNH hydrolase-type esterase" evidence="1">
    <location>
        <begin position="87"/>
        <end position="298"/>
    </location>
</feature>
<dbReference type="Gene3D" id="3.40.50.1110">
    <property type="entry name" value="SGNH hydrolase"/>
    <property type="match status" value="1"/>
</dbReference>
<gene>
    <name evidence="3" type="primary">IAH1_5</name>
    <name evidence="2" type="synonym">IAH1_4</name>
    <name evidence="2" type="ORF">H4219_004253</name>
    <name evidence="3" type="ORF">H4219_004254</name>
</gene>
<dbReference type="CDD" id="cd01838">
    <property type="entry name" value="Isoamyl_acetate_hydrolase_like"/>
    <property type="match status" value="1"/>
</dbReference>
<evidence type="ECO:0000313" key="3">
    <source>
        <dbReference type="EMBL" id="KAJ1915554.1"/>
    </source>
</evidence>
<dbReference type="EMBL" id="JANBPU010000141">
    <property type="protein sequence ID" value="KAJ1915554.1"/>
    <property type="molecule type" value="Genomic_DNA"/>
</dbReference>
<evidence type="ECO:0000313" key="4">
    <source>
        <dbReference type="Proteomes" id="UP001150538"/>
    </source>
</evidence>
<dbReference type="InterPro" id="IPR013830">
    <property type="entry name" value="SGNH_hydro"/>
</dbReference>
<proteinExistence type="predicted"/>